<keyword evidence="9" id="KW-1185">Reference proteome</keyword>
<evidence type="ECO:0000256" key="5">
    <source>
        <dbReference type="ARBA" id="ARBA00024045"/>
    </source>
</evidence>
<comment type="subcellular location">
    <subcellularLocation>
        <location evidence="1">Membrane</location>
        <topology evidence="1">Peripheral membrane protein</topology>
    </subcellularLocation>
</comment>
<dbReference type="Gene3D" id="3.30.70.100">
    <property type="match status" value="1"/>
</dbReference>
<evidence type="ECO:0000256" key="2">
    <source>
        <dbReference type="ARBA" id="ARBA00022481"/>
    </source>
</evidence>
<evidence type="ECO:0000313" key="8">
    <source>
        <dbReference type="EMBL" id="CAI9102142.1"/>
    </source>
</evidence>
<comment type="similarity">
    <text evidence="5">Belongs to the HIPP family.</text>
</comment>
<dbReference type="CDD" id="cd00371">
    <property type="entry name" value="HMA"/>
    <property type="match status" value="1"/>
</dbReference>
<dbReference type="Pfam" id="PF00403">
    <property type="entry name" value="HMA"/>
    <property type="match status" value="1"/>
</dbReference>
<keyword evidence="4" id="KW-0449">Lipoprotein</keyword>
<dbReference type="PROSITE" id="PS50846">
    <property type="entry name" value="HMA_2"/>
    <property type="match status" value="1"/>
</dbReference>
<dbReference type="GO" id="GO:0046872">
    <property type="term" value="F:metal ion binding"/>
    <property type="evidence" value="ECO:0007669"/>
    <property type="project" value="UniProtKB-KW"/>
</dbReference>
<feature type="compositionally biased region" description="Basic and acidic residues" evidence="6">
    <location>
        <begin position="79"/>
        <end position="103"/>
    </location>
</feature>
<evidence type="ECO:0000313" key="9">
    <source>
        <dbReference type="Proteomes" id="UP001161247"/>
    </source>
</evidence>
<dbReference type="EMBL" id="OX459121">
    <property type="protein sequence ID" value="CAI9102142.1"/>
    <property type="molecule type" value="Genomic_DNA"/>
</dbReference>
<proteinExistence type="inferred from homology"/>
<organism evidence="8 9">
    <name type="scientific">Oldenlandia corymbosa var. corymbosa</name>
    <dbReference type="NCBI Taxonomy" id="529605"/>
    <lineage>
        <taxon>Eukaryota</taxon>
        <taxon>Viridiplantae</taxon>
        <taxon>Streptophyta</taxon>
        <taxon>Embryophyta</taxon>
        <taxon>Tracheophyta</taxon>
        <taxon>Spermatophyta</taxon>
        <taxon>Magnoliopsida</taxon>
        <taxon>eudicotyledons</taxon>
        <taxon>Gunneridae</taxon>
        <taxon>Pentapetalae</taxon>
        <taxon>asterids</taxon>
        <taxon>lamiids</taxon>
        <taxon>Gentianales</taxon>
        <taxon>Rubiaceae</taxon>
        <taxon>Rubioideae</taxon>
        <taxon>Spermacoceae</taxon>
        <taxon>Hedyotis-Oldenlandia complex</taxon>
        <taxon>Oldenlandia</taxon>
    </lineage>
</organism>
<keyword evidence="2" id="KW-0488">Methylation</keyword>
<evidence type="ECO:0000256" key="1">
    <source>
        <dbReference type="ARBA" id="ARBA00004170"/>
    </source>
</evidence>
<accession>A0AAV1D318</accession>
<dbReference type="AlphaFoldDB" id="A0AAV1D318"/>
<evidence type="ECO:0000256" key="4">
    <source>
        <dbReference type="ARBA" id="ARBA00023289"/>
    </source>
</evidence>
<dbReference type="InterPro" id="IPR036163">
    <property type="entry name" value="HMA_dom_sf"/>
</dbReference>
<dbReference type="InterPro" id="IPR006121">
    <property type="entry name" value="HMA_dom"/>
</dbReference>
<evidence type="ECO:0000259" key="7">
    <source>
        <dbReference type="PROSITE" id="PS50846"/>
    </source>
</evidence>
<sequence>MAGQEVSEDPPQQPPDNSKKWILKVSIHCEGCKRKVKKLLHQVEGVYDSEIDTKQQKVTVIGNVDANTLLRKLNKAGKHAELWPENPNQKEKKSAASAKKEKVVPPQEGTSQNSNANNVKEVKTPPVKAEISAQEVPKESQGGGGVKNGNGGEVGAPAKVGGAVNKVEESGGGGNSNSKSISGDNEPAKELNKSEGKKPEIESVPGDGAQPPPPKVAAEEKDGGGGGEKSTAVGKVGGGNDGSSVKKKKKKGQSVNNQKASEPQQQSGAAAQNEGSRNHQDGTQDFPFPDHHSRPRHPMYDHYPTHQFYGPPGPAAPPPIYATVSYNTAQPTSSYTASYYAPPPPNSYVYSYPGGPQYQPPPPPSDFDPYSTRQPLDSFEMFSDENPNGCLIM</sequence>
<name>A0AAV1D318_OLDCO</name>
<reference evidence="8" key="1">
    <citation type="submission" date="2023-03" db="EMBL/GenBank/DDBJ databases">
        <authorList>
            <person name="Julca I."/>
        </authorList>
    </citation>
    <scope>NUCLEOTIDE SEQUENCE</scope>
</reference>
<feature type="compositionally biased region" description="Gly residues" evidence="6">
    <location>
        <begin position="141"/>
        <end position="154"/>
    </location>
</feature>
<feature type="compositionally biased region" description="Pro residues" evidence="6">
    <location>
        <begin position="311"/>
        <end position="320"/>
    </location>
</feature>
<feature type="compositionally biased region" description="Basic and acidic residues" evidence="6">
    <location>
        <begin position="276"/>
        <end position="304"/>
    </location>
</feature>
<feature type="compositionally biased region" description="Polar residues" evidence="6">
    <location>
        <begin position="260"/>
        <end position="275"/>
    </location>
</feature>
<feature type="compositionally biased region" description="Basic and acidic residues" evidence="6">
    <location>
        <begin position="186"/>
        <end position="201"/>
    </location>
</feature>
<dbReference type="PANTHER" id="PTHR45868">
    <property type="entry name" value="HEAVY METAL-ASSOCIATED ISOPRENYLATED PLANT PROTEIN 33-RELATED"/>
    <property type="match status" value="1"/>
</dbReference>
<evidence type="ECO:0000256" key="6">
    <source>
        <dbReference type="SAM" id="MobiDB-lite"/>
    </source>
</evidence>
<dbReference type="PANTHER" id="PTHR45868:SF80">
    <property type="entry name" value="F15K9.8-RELATED"/>
    <property type="match status" value="1"/>
</dbReference>
<gene>
    <name evidence="8" type="ORF">OLC1_LOCUS11549</name>
</gene>
<feature type="region of interest" description="Disordered" evidence="6">
    <location>
        <begin position="79"/>
        <end position="323"/>
    </location>
</feature>
<keyword evidence="4" id="KW-0636">Prenylation</keyword>
<feature type="compositionally biased region" description="Polar residues" evidence="6">
    <location>
        <begin position="108"/>
        <end position="118"/>
    </location>
</feature>
<protein>
    <submittedName>
        <fullName evidence="8">OLC1v1000364C1</fullName>
    </submittedName>
</protein>
<keyword evidence="3" id="KW-0479">Metal-binding</keyword>
<dbReference type="GO" id="GO:0009626">
    <property type="term" value="P:plant-type hypersensitive response"/>
    <property type="evidence" value="ECO:0007669"/>
    <property type="project" value="UniProtKB-KW"/>
</dbReference>
<dbReference type="Proteomes" id="UP001161247">
    <property type="component" value="Chromosome 4"/>
</dbReference>
<feature type="region of interest" description="Disordered" evidence="6">
    <location>
        <begin position="350"/>
        <end position="388"/>
    </location>
</feature>
<evidence type="ECO:0000256" key="3">
    <source>
        <dbReference type="ARBA" id="ARBA00022723"/>
    </source>
</evidence>
<dbReference type="SUPFAM" id="SSF55008">
    <property type="entry name" value="HMA, heavy metal-associated domain"/>
    <property type="match status" value="1"/>
</dbReference>
<feature type="domain" description="HMA" evidence="7">
    <location>
        <begin position="18"/>
        <end position="81"/>
    </location>
</feature>
<dbReference type="GO" id="GO:0016020">
    <property type="term" value="C:membrane"/>
    <property type="evidence" value="ECO:0007669"/>
    <property type="project" value="UniProtKB-SubCell"/>
</dbReference>